<accession>A0A379LZK6</accession>
<dbReference type="SUPFAM" id="SSF50998">
    <property type="entry name" value="Quinoprotein alcohol dehydrogenase-like"/>
    <property type="match status" value="2"/>
</dbReference>
<reference evidence="3 4" key="1">
    <citation type="submission" date="2018-06" db="EMBL/GenBank/DDBJ databases">
        <authorList>
            <consortium name="Pathogen Informatics"/>
            <person name="Doyle S."/>
        </authorList>
    </citation>
    <scope>NUCLEOTIDE SEQUENCE [LARGE SCALE GENOMIC DNA]</scope>
    <source>
        <strain evidence="3 4">NCTC13296</strain>
    </source>
</reference>
<gene>
    <name evidence="3" type="ORF">NCTC13296_01590</name>
</gene>
<keyword evidence="2" id="KW-0472">Membrane</keyword>
<proteinExistence type="predicted"/>
<evidence type="ECO:0000313" key="4">
    <source>
        <dbReference type="Proteomes" id="UP000254569"/>
    </source>
</evidence>
<dbReference type="EMBL" id="UGVI01000001">
    <property type="protein sequence ID" value="SUE14738.1"/>
    <property type="molecule type" value="Genomic_DNA"/>
</dbReference>
<dbReference type="InterPro" id="IPR011047">
    <property type="entry name" value="Quinoprotein_ADH-like_sf"/>
</dbReference>
<name>A0A379LZK6_9NOCA</name>
<keyword evidence="2" id="KW-0812">Transmembrane</keyword>
<protein>
    <submittedName>
        <fullName evidence="3">Uncharacterized protein</fullName>
    </submittedName>
</protein>
<dbReference type="Gene3D" id="2.130.10.10">
    <property type="entry name" value="YVTN repeat-like/Quinoprotein amine dehydrogenase"/>
    <property type="match status" value="1"/>
</dbReference>
<dbReference type="InterPro" id="IPR015943">
    <property type="entry name" value="WD40/YVTN_repeat-like_dom_sf"/>
</dbReference>
<keyword evidence="2" id="KW-1133">Transmembrane helix</keyword>
<organism evidence="3 4">
    <name type="scientific">Rhodococcus gordoniae</name>
    <dbReference type="NCBI Taxonomy" id="223392"/>
    <lineage>
        <taxon>Bacteria</taxon>
        <taxon>Bacillati</taxon>
        <taxon>Actinomycetota</taxon>
        <taxon>Actinomycetes</taxon>
        <taxon>Mycobacteriales</taxon>
        <taxon>Nocardiaceae</taxon>
        <taxon>Rhodococcus</taxon>
    </lineage>
</organism>
<keyword evidence="4" id="KW-1185">Reference proteome</keyword>
<feature type="region of interest" description="Disordered" evidence="1">
    <location>
        <begin position="226"/>
        <end position="249"/>
    </location>
</feature>
<sequence length="403" mass="42341">MLAPERRTRTDLLVAAALVVTALVAASVVWLTSDARGTTSTTWDGPVPTPATAQSLPLTLAELWRAPSAATTAPVVSGGTIATADGGAVVGRDPQSGEERWRYDRDRALCAATEAWGDVVSVYRDPRGCGQVTALDAGSGARGAQRSSDADDPIRLVDTGSHLIALGDTRLEMWRSDLVRTVEYGRVDAPVNPNAQPRSGCELRSADAGAEVLAVLEQCANEPTTRLTLLEPTPDDSQKPEELASSVLPDADRDSQARVVAVVGDRTAVYLAPDDTAGPRIEVFDSAGTLVDTHILPRPAGASEDPALERGGVLVWWTGRDTVALSTTDFAPQWTVEDTLGTGDIMAGSLLLPVEDALLGVDSRTGERGPRIDVERGAVSSVNIAVAGDVVVEQRGDELVALR</sequence>
<dbReference type="Proteomes" id="UP000254569">
    <property type="component" value="Unassembled WGS sequence"/>
</dbReference>
<feature type="transmembrane region" description="Helical" evidence="2">
    <location>
        <begin position="12"/>
        <end position="31"/>
    </location>
</feature>
<dbReference type="AlphaFoldDB" id="A0A379LZK6"/>
<evidence type="ECO:0000256" key="1">
    <source>
        <dbReference type="SAM" id="MobiDB-lite"/>
    </source>
</evidence>
<evidence type="ECO:0000256" key="2">
    <source>
        <dbReference type="SAM" id="Phobius"/>
    </source>
</evidence>
<dbReference type="OrthoDB" id="5182370at2"/>
<dbReference type="RefSeq" id="WP_064065260.1">
    <property type="nucleotide sequence ID" value="NZ_JBFSFC010000006.1"/>
</dbReference>
<evidence type="ECO:0000313" key="3">
    <source>
        <dbReference type="EMBL" id="SUE14738.1"/>
    </source>
</evidence>